<organism evidence="2">
    <name type="scientific">Caldiarchaeum subterraneum</name>
    <dbReference type="NCBI Taxonomy" id="311458"/>
    <lineage>
        <taxon>Archaea</taxon>
        <taxon>Nitrososphaerota</taxon>
        <taxon>Candidatus Caldarchaeales</taxon>
        <taxon>Candidatus Caldarchaeaceae</taxon>
        <taxon>Candidatus Caldarchaeum</taxon>
    </lineage>
</organism>
<dbReference type="Pfam" id="PF09339">
    <property type="entry name" value="HTH_IclR"/>
    <property type="match status" value="1"/>
</dbReference>
<dbReference type="InterPro" id="IPR005471">
    <property type="entry name" value="Tscrpt_reg_IclR_N"/>
</dbReference>
<dbReference type="AlphaFoldDB" id="A0A7C5L7I4"/>
<dbReference type="EMBL" id="DRWN01000035">
    <property type="protein sequence ID" value="HHK68505.1"/>
    <property type="molecule type" value="Genomic_DNA"/>
</dbReference>
<feature type="domain" description="HTH iclR-type" evidence="1">
    <location>
        <begin position="14"/>
        <end position="59"/>
    </location>
</feature>
<evidence type="ECO:0000259" key="1">
    <source>
        <dbReference type="Pfam" id="PF09339"/>
    </source>
</evidence>
<dbReference type="InterPro" id="IPR036388">
    <property type="entry name" value="WH-like_DNA-bd_sf"/>
</dbReference>
<gene>
    <name evidence="2" type="ORF">ENM11_05050</name>
</gene>
<evidence type="ECO:0000313" key="2">
    <source>
        <dbReference type="EMBL" id="HHK68505.1"/>
    </source>
</evidence>
<dbReference type="InterPro" id="IPR036390">
    <property type="entry name" value="WH_DNA-bd_sf"/>
</dbReference>
<sequence length="92" mass="10073">MKLDEIFASKAHATVLQFLLDNPNKGFSLRYIARATGVAPSTVGIVVNNLERIGIVYQRRLRAVKLIALNPDSVLAKGLTQLLQLLREASAT</sequence>
<comment type="caution">
    <text evidence="2">The sequence shown here is derived from an EMBL/GenBank/DDBJ whole genome shotgun (WGS) entry which is preliminary data.</text>
</comment>
<name>A0A7C5L7I4_CALS0</name>
<proteinExistence type="predicted"/>
<accession>A0A7C5L7I4</accession>
<protein>
    <recommendedName>
        <fullName evidence="1">HTH iclR-type domain-containing protein</fullName>
    </recommendedName>
</protein>
<dbReference type="SUPFAM" id="SSF46785">
    <property type="entry name" value="Winged helix' DNA-binding domain"/>
    <property type="match status" value="1"/>
</dbReference>
<dbReference type="GO" id="GO:0003700">
    <property type="term" value="F:DNA-binding transcription factor activity"/>
    <property type="evidence" value="ECO:0007669"/>
    <property type="project" value="InterPro"/>
</dbReference>
<dbReference type="Gene3D" id="1.10.10.10">
    <property type="entry name" value="Winged helix-like DNA-binding domain superfamily/Winged helix DNA-binding domain"/>
    <property type="match status" value="1"/>
</dbReference>
<reference evidence="2" key="1">
    <citation type="journal article" date="2020" name="mSystems">
        <title>Genome- and Community-Level Interaction Insights into Carbon Utilization and Element Cycling Functions of Hydrothermarchaeota in Hydrothermal Sediment.</title>
        <authorList>
            <person name="Zhou Z."/>
            <person name="Liu Y."/>
            <person name="Xu W."/>
            <person name="Pan J."/>
            <person name="Luo Z.H."/>
            <person name="Li M."/>
        </authorList>
    </citation>
    <scope>NUCLEOTIDE SEQUENCE [LARGE SCALE GENOMIC DNA]</scope>
    <source>
        <strain evidence="2">SpSt-1056</strain>
    </source>
</reference>